<dbReference type="GO" id="GO:0000149">
    <property type="term" value="F:SNARE binding"/>
    <property type="evidence" value="ECO:0007669"/>
    <property type="project" value="TreeGrafter"/>
</dbReference>
<dbReference type="GO" id="GO:0006906">
    <property type="term" value="P:vesicle fusion"/>
    <property type="evidence" value="ECO:0007669"/>
    <property type="project" value="TreeGrafter"/>
</dbReference>
<dbReference type="EMBL" id="UYYG01000061">
    <property type="protein sequence ID" value="VDN52476.1"/>
    <property type="molecule type" value="Genomic_DNA"/>
</dbReference>
<dbReference type="GO" id="GO:0030424">
    <property type="term" value="C:axon"/>
    <property type="evidence" value="ECO:0007669"/>
    <property type="project" value="TreeGrafter"/>
</dbReference>
<dbReference type="CDD" id="cd00276">
    <property type="entry name" value="C2B_Synaptotagmin"/>
    <property type="match status" value="1"/>
</dbReference>
<evidence type="ECO:0000259" key="1">
    <source>
        <dbReference type="PROSITE" id="PS50004"/>
    </source>
</evidence>
<evidence type="ECO:0000313" key="4">
    <source>
        <dbReference type="Proteomes" id="UP000274756"/>
    </source>
</evidence>
<reference evidence="5" key="1">
    <citation type="submission" date="2017-02" db="UniProtKB">
        <authorList>
            <consortium name="WormBaseParasite"/>
        </authorList>
    </citation>
    <scope>IDENTIFICATION</scope>
</reference>
<dbReference type="InterPro" id="IPR035892">
    <property type="entry name" value="C2_domain_sf"/>
</dbReference>
<dbReference type="PANTHER" id="PTHR10024">
    <property type="entry name" value="SYNAPTOTAGMIN"/>
    <property type="match status" value="1"/>
</dbReference>
<feature type="domain" description="C2" evidence="1">
    <location>
        <begin position="47"/>
        <end position="167"/>
    </location>
</feature>
<dbReference type="GO" id="GO:0070382">
    <property type="term" value="C:exocytic vesicle"/>
    <property type="evidence" value="ECO:0007669"/>
    <property type="project" value="TreeGrafter"/>
</dbReference>
<dbReference type="Gene3D" id="2.60.40.150">
    <property type="entry name" value="C2 domain"/>
    <property type="match status" value="1"/>
</dbReference>
<dbReference type="OrthoDB" id="270970at2759"/>
<evidence type="ECO:0000313" key="3">
    <source>
        <dbReference type="Proteomes" id="UP000038040"/>
    </source>
</evidence>
<sequence>MEVVDYDQLNNDDSIGELIFSMRNVKFSKNPLHWRHLQIPNVKKNFFFGELMLSLCYLPEKRKLTVNVVKAKKLMKKNEIRASDSYVKLYLVKQGVKLEKRKTVTRHDTLSPVFNQMFIFNLPDNGKLEVNLIATDHEIIGTKNEIGHVIIGPSGSENGIRQWNEIFNHPKIPYACWHKLFPKW</sequence>
<dbReference type="GO" id="GO:0098793">
    <property type="term" value="C:presynapse"/>
    <property type="evidence" value="ECO:0007669"/>
    <property type="project" value="GOC"/>
</dbReference>
<dbReference type="STRING" id="318479.A0A0N4UL24"/>
<dbReference type="SUPFAM" id="SSF49562">
    <property type="entry name" value="C2 domain (Calcium/lipid-binding domain, CaLB)"/>
    <property type="match status" value="2"/>
</dbReference>
<evidence type="ECO:0000313" key="5">
    <source>
        <dbReference type="WBParaSite" id="DME_0000847401-mRNA-1"/>
    </source>
</evidence>
<dbReference type="GO" id="GO:0005886">
    <property type="term" value="C:plasma membrane"/>
    <property type="evidence" value="ECO:0007669"/>
    <property type="project" value="TreeGrafter"/>
</dbReference>
<dbReference type="WBParaSite" id="DME_0000847401-mRNA-1">
    <property type="protein sequence ID" value="DME_0000847401-mRNA-1"/>
    <property type="gene ID" value="DME_0000847401"/>
</dbReference>
<dbReference type="GO" id="GO:0005544">
    <property type="term" value="F:calcium-dependent phospholipid binding"/>
    <property type="evidence" value="ECO:0007669"/>
    <property type="project" value="TreeGrafter"/>
</dbReference>
<dbReference type="GO" id="GO:0001786">
    <property type="term" value="F:phosphatidylserine binding"/>
    <property type="evidence" value="ECO:0007669"/>
    <property type="project" value="TreeGrafter"/>
</dbReference>
<dbReference type="Proteomes" id="UP000274756">
    <property type="component" value="Unassembled WGS sequence"/>
</dbReference>
<keyword evidence="4" id="KW-1185">Reference proteome</keyword>
<dbReference type="GO" id="GO:0048791">
    <property type="term" value="P:calcium ion-regulated exocytosis of neurotransmitter"/>
    <property type="evidence" value="ECO:0007669"/>
    <property type="project" value="TreeGrafter"/>
</dbReference>
<dbReference type="InterPro" id="IPR000008">
    <property type="entry name" value="C2_dom"/>
</dbReference>
<dbReference type="Pfam" id="PF00168">
    <property type="entry name" value="C2"/>
    <property type="match status" value="2"/>
</dbReference>
<reference evidence="2 4" key="2">
    <citation type="submission" date="2018-11" db="EMBL/GenBank/DDBJ databases">
        <authorList>
            <consortium name="Pathogen Informatics"/>
        </authorList>
    </citation>
    <scope>NUCLEOTIDE SEQUENCE [LARGE SCALE GENOMIC DNA]</scope>
</reference>
<accession>A0A0N4UL24</accession>
<protein>
    <submittedName>
        <fullName evidence="5">C2 domain-containing protein</fullName>
    </submittedName>
</protein>
<organism evidence="3 5">
    <name type="scientific">Dracunculus medinensis</name>
    <name type="common">Guinea worm</name>
    <dbReference type="NCBI Taxonomy" id="318479"/>
    <lineage>
        <taxon>Eukaryota</taxon>
        <taxon>Metazoa</taxon>
        <taxon>Ecdysozoa</taxon>
        <taxon>Nematoda</taxon>
        <taxon>Chromadorea</taxon>
        <taxon>Rhabditida</taxon>
        <taxon>Spirurina</taxon>
        <taxon>Dracunculoidea</taxon>
        <taxon>Dracunculidae</taxon>
        <taxon>Dracunculus</taxon>
    </lineage>
</organism>
<dbReference type="SMART" id="SM00239">
    <property type="entry name" value="C2"/>
    <property type="match status" value="1"/>
</dbReference>
<dbReference type="GO" id="GO:0030276">
    <property type="term" value="F:clathrin binding"/>
    <property type="evidence" value="ECO:0007669"/>
    <property type="project" value="TreeGrafter"/>
</dbReference>
<dbReference type="Proteomes" id="UP000038040">
    <property type="component" value="Unplaced"/>
</dbReference>
<proteinExistence type="predicted"/>
<gene>
    <name evidence="2" type="ORF">DME_LOCUS2449</name>
</gene>
<dbReference type="PROSITE" id="PS50004">
    <property type="entry name" value="C2"/>
    <property type="match status" value="1"/>
</dbReference>
<dbReference type="AlphaFoldDB" id="A0A0N4UL24"/>
<dbReference type="GO" id="GO:0005509">
    <property type="term" value="F:calcium ion binding"/>
    <property type="evidence" value="ECO:0007669"/>
    <property type="project" value="TreeGrafter"/>
</dbReference>
<name>A0A0N4UL24_DRAME</name>
<dbReference type="PANTHER" id="PTHR10024:SF344">
    <property type="entry name" value="SYNAPTOTAGMIN-7"/>
    <property type="match status" value="1"/>
</dbReference>
<evidence type="ECO:0000313" key="2">
    <source>
        <dbReference type="EMBL" id="VDN52476.1"/>
    </source>
</evidence>